<dbReference type="EMBL" id="WSRR01000023">
    <property type="protein sequence ID" value="MVX61535.1"/>
    <property type="molecule type" value="Genomic_DNA"/>
</dbReference>
<sequence length="116" mass="13614">MVLWGNIHGMDETNIIRDTLLEELERNERSQVIYAREIAVLPRGSVTVRMRAGHPYCYLKFREGDKVITQYVGPEEKVGDELRGNVERRRSLQDVLKRLRREHAFIEKALGRKHEA</sequence>
<evidence type="ECO:0000313" key="2">
    <source>
        <dbReference type="EMBL" id="MVX61535.1"/>
    </source>
</evidence>
<reference evidence="2 3" key="1">
    <citation type="submission" date="2019-12" db="EMBL/GenBank/DDBJ databases">
        <title>Microbes associate with the intestines of laboratory mice.</title>
        <authorList>
            <person name="Navarre W."/>
            <person name="Wong E."/>
        </authorList>
    </citation>
    <scope>NUCLEOTIDE SEQUENCE [LARGE SCALE GENOMIC DNA]</scope>
    <source>
        <strain evidence="2 3">NM66_B29</strain>
    </source>
</reference>
<organism evidence="2 3">
    <name type="scientific">Adlercreutzia mucosicola</name>
    <dbReference type="NCBI Taxonomy" id="580026"/>
    <lineage>
        <taxon>Bacteria</taxon>
        <taxon>Bacillati</taxon>
        <taxon>Actinomycetota</taxon>
        <taxon>Coriobacteriia</taxon>
        <taxon>Eggerthellales</taxon>
        <taxon>Eggerthellaceae</taxon>
        <taxon>Adlercreutzia</taxon>
    </lineage>
</organism>
<dbReference type="AlphaFoldDB" id="A0A6N8JP18"/>
<dbReference type="Proteomes" id="UP000463388">
    <property type="component" value="Unassembled WGS sequence"/>
</dbReference>
<proteinExistence type="predicted"/>
<comment type="caution">
    <text evidence="2">The sequence shown here is derived from an EMBL/GenBank/DDBJ whole genome shotgun (WGS) entry which is preliminary data.</text>
</comment>
<evidence type="ECO:0000313" key="3">
    <source>
        <dbReference type="Proteomes" id="UP000463388"/>
    </source>
</evidence>
<keyword evidence="3" id="KW-1185">Reference proteome</keyword>
<feature type="domain" description="DUF6788" evidence="1">
    <location>
        <begin position="33"/>
        <end position="81"/>
    </location>
</feature>
<accession>A0A6N8JP18</accession>
<evidence type="ECO:0000259" key="1">
    <source>
        <dbReference type="Pfam" id="PF20586"/>
    </source>
</evidence>
<dbReference type="InterPro" id="IPR046738">
    <property type="entry name" value="DUF6788"/>
</dbReference>
<protein>
    <recommendedName>
        <fullName evidence="1">DUF6788 domain-containing protein</fullName>
    </recommendedName>
</protein>
<gene>
    <name evidence="2" type="ORF">GKZ27_08720</name>
</gene>
<name>A0A6N8JP18_9ACTN</name>
<dbReference type="Pfam" id="PF20586">
    <property type="entry name" value="DUF6788"/>
    <property type="match status" value="1"/>
</dbReference>